<feature type="transmembrane region" description="Helical" evidence="1">
    <location>
        <begin position="56"/>
        <end position="74"/>
    </location>
</feature>
<reference evidence="2 3" key="1">
    <citation type="submission" date="2016-12" db="EMBL/GenBank/DDBJ databases">
        <title>Genomic comparison of strains in the 'Actinomyces naeslundii' group.</title>
        <authorList>
            <person name="Mughal S.R."/>
            <person name="Do T."/>
            <person name="Gilbert S.C."/>
            <person name="Witherden E.A."/>
            <person name="Didelot X."/>
            <person name="Beighton D."/>
        </authorList>
    </citation>
    <scope>NUCLEOTIDE SEQUENCE [LARGE SCALE GENOMIC DNA]</scope>
    <source>
        <strain evidence="2 3">R21091</strain>
    </source>
</reference>
<comment type="caution">
    <text evidence="2">The sequence shown here is derived from an EMBL/GenBank/DDBJ whole genome shotgun (WGS) entry which is preliminary data.</text>
</comment>
<sequence>MRNTVEVDSESTERQNNIEVWNDLVSPRDLLICLLISVICIVTAVLFSSFFGGKPLFWGLGASTAGFIACCFLVSPKREVVIVDEPSAGASGGEDQ</sequence>
<gene>
    <name evidence="2" type="ORF">BKH31_06195</name>
</gene>
<evidence type="ECO:0000256" key="1">
    <source>
        <dbReference type="SAM" id="Phobius"/>
    </source>
</evidence>
<dbReference type="EMBL" id="MSKK01000024">
    <property type="protein sequence ID" value="OLO46765.1"/>
    <property type="molecule type" value="Genomic_DNA"/>
</dbReference>
<organism evidence="2 3">
    <name type="scientific">Actinomyces oris</name>
    <dbReference type="NCBI Taxonomy" id="544580"/>
    <lineage>
        <taxon>Bacteria</taxon>
        <taxon>Bacillati</taxon>
        <taxon>Actinomycetota</taxon>
        <taxon>Actinomycetes</taxon>
        <taxon>Actinomycetales</taxon>
        <taxon>Actinomycetaceae</taxon>
        <taxon>Actinomyces</taxon>
    </lineage>
</organism>
<evidence type="ECO:0000313" key="2">
    <source>
        <dbReference type="EMBL" id="OLO46765.1"/>
    </source>
</evidence>
<keyword evidence="1" id="KW-1133">Transmembrane helix</keyword>
<evidence type="ECO:0000313" key="3">
    <source>
        <dbReference type="Proteomes" id="UP000186471"/>
    </source>
</evidence>
<dbReference type="RefSeq" id="WP_075411524.1">
    <property type="nucleotide sequence ID" value="NZ_MSKK01000024.1"/>
</dbReference>
<proteinExistence type="predicted"/>
<dbReference type="OrthoDB" id="4415790at2"/>
<feature type="transmembrane region" description="Helical" evidence="1">
    <location>
        <begin position="30"/>
        <end position="50"/>
    </location>
</feature>
<keyword evidence="1" id="KW-0812">Transmembrane</keyword>
<name>A0A1Q8VFB3_9ACTO</name>
<keyword evidence="1" id="KW-0472">Membrane</keyword>
<accession>A0A1Q8VFB3</accession>
<protein>
    <submittedName>
        <fullName evidence="2">Uncharacterized protein</fullName>
    </submittedName>
</protein>
<dbReference type="AlphaFoldDB" id="A0A1Q8VFB3"/>
<dbReference type="Proteomes" id="UP000186471">
    <property type="component" value="Unassembled WGS sequence"/>
</dbReference>